<dbReference type="EMBL" id="LWCA01000436">
    <property type="protein sequence ID" value="OAF68496.1"/>
    <property type="molecule type" value="Genomic_DNA"/>
</dbReference>
<evidence type="ECO:0000259" key="6">
    <source>
        <dbReference type="PROSITE" id="PS50234"/>
    </source>
</evidence>
<dbReference type="Pfam" id="PF01391">
    <property type="entry name" value="Collagen"/>
    <property type="match status" value="3"/>
</dbReference>
<evidence type="ECO:0000313" key="8">
    <source>
        <dbReference type="EMBL" id="OAF68496.1"/>
    </source>
</evidence>
<feature type="region of interest" description="Disordered" evidence="5">
    <location>
        <begin position="549"/>
        <end position="591"/>
    </location>
</feature>
<evidence type="ECO:0000256" key="5">
    <source>
        <dbReference type="SAM" id="MobiDB-lite"/>
    </source>
</evidence>
<dbReference type="SMART" id="SM00131">
    <property type="entry name" value="KU"/>
    <property type="match status" value="2"/>
</dbReference>
<dbReference type="InterPro" id="IPR050149">
    <property type="entry name" value="Collagen_superfamily"/>
</dbReference>
<keyword evidence="2" id="KW-0272">Extracellular matrix</keyword>
<dbReference type="Proteomes" id="UP000078046">
    <property type="component" value="Unassembled WGS sequence"/>
</dbReference>
<dbReference type="GO" id="GO:0004867">
    <property type="term" value="F:serine-type endopeptidase inhibitor activity"/>
    <property type="evidence" value="ECO:0007669"/>
    <property type="project" value="InterPro"/>
</dbReference>
<feature type="non-terminal residue" evidence="8">
    <location>
        <position position="1"/>
    </location>
</feature>
<comment type="caution">
    <text evidence="8">The sequence shown here is derived from an EMBL/GenBank/DDBJ whole genome shotgun (WGS) entry which is preliminary data.</text>
</comment>
<evidence type="ECO:0000256" key="1">
    <source>
        <dbReference type="ARBA" id="ARBA00004498"/>
    </source>
</evidence>
<evidence type="ECO:0000313" key="9">
    <source>
        <dbReference type="Proteomes" id="UP000078046"/>
    </source>
</evidence>
<keyword evidence="9" id="KW-1185">Reference proteome</keyword>
<dbReference type="FunFam" id="4.10.410.10:FF:000020">
    <property type="entry name" value="Collagen, type VI, alpha 3"/>
    <property type="match status" value="1"/>
</dbReference>
<dbReference type="PROSITE" id="PS00280">
    <property type="entry name" value="BPTI_KUNITZ_1"/>
    <property type="match status" value="1"/>
</dbReference>
<feature type="domain" description="BPTI/Kunitz inhibitor" evidence="7">
    <location>
        <begin position="66"/>
        <end position="116"/>
    </location>
</feature>
<keyword evidence="4" id="KW-1015">Disulfide bond</keyword>
<gene>
    <name evidence="8" type="ORF">A3Q56_03721</name>
</gene>
<feature type="region of interest" description="Disordered" evidence="5">
    <location>
        <begin position="614"/>
        <end position="641"/>
    </location>
</feature>
<evidence type="ECO:0000259" key="7">
    <source>
        <dbReference type="PROSITE" id="PS50279"/>
    </source>
</evidence>
<dbReference type="InterPro" id="IPR002035">
    <property type="entry name" value="VWF_A"/>
</dbReference>
<keyword evidence="3" id="KW-0176">Collagen</keyword>
<name>A0A177B2N3_9BILA</name>
<evidence type="ECO:0000256" key="4">
    <source>
        <dbReference type="ARBA" id="ARBA00023157"/>
    </source>
</evidence>
<dbReference type="GO" id="GO:0030020">
    <property type="term" value="F:extracellular matrix structural constituent conferring tensile strength"/>
    <property type="evidence" value="ECO:0007669"/>
    <property type="project" value="TreeGrafter"/>
</dbReference>
<dbReference type="GO" id="GO:0005615">
    <property type="term" value="C:extracellular space"/>
    <property type="evidence" value="ECO:0007669"/>
    <property type="project" value="TreeGrafter"/>
</dbReference>
<dbReference type="InterPro" id="IPR036880">
    <property type="entry name" value="Kunitz_BPTI_sf"/>
</dbReference>
<evidence type="ECO:0000256" key="2">
    <source>
        <dbReference type="ARBA" id="ARBA00022530"/>
    </source>
</evidence>
<dbReference type="PRINTS" id="PR00759">
    <property type="entry name" value="BASICPTASE"/>
</dbReference>
<dbReference type="SUPFAM" id="SSF57362">
    <property type="entry name" value="BPTI-like"/>
    <property type="match status" value="2"/>
</dbReference>
<dbReference type="SUPFAM" id="SSF53300">
    <property type="entry name" value="vWA-like"/>
    <property type="match status" value="2"/>
</dbReference>
<dbReference type="GO" id="GO:0005581">
    <property type="term" value="C:collagen trimer"/>
    <property type="evidence" value="ECO:0007669"/>
    <property type="project" value="UniProtKB-KW"/>
</dbReference>
<dbReference type="Pfam" id="PF00092">
    <property type="entry name" value="VWA"/>
    <property type="match status" value="1"/>
</dbReference>
<feature type="domain" description="VWFA" evidence="6">
    <location>
        <begin position="156"/>
        <end position="353"/>
    </location>
</feature>
<comment type="subcellular location">
    <subcellularLocation>
        <location evidence="1">Secreted</location>
        <location evidence="1">Extracellular space</location>
        <location evidence="1">Extracellular matrix</location>
    </subcellularLocation>
</comment>
<dbReference type="PROSITE" id="PS50234">
    <property type="entry name" value="VWFA"/>
    <property type="match status" value="1"/>
</dbReference>
<feature type="compositionally biased region" description="Basic and acidic residues" evidence="5">
    <location>
        <begin position="801"/>
        <end position="813"/>
    </location>
</feature>
<dbReference type="OrthoDB" id="10037288at2759"/>
<accession>A0A177B2N3</accession>
<proteinExistence type="predicted"/>
<keyword evidence="2" id="KW-0964">Secreted</keyword>
<sequence>CTLSKDEGTWNGKWKYRYFYDVNINKCTDFWYAGANGNPNNFLTLDECQAKCHTNSQTTIQSFNRCLLEQARGSCDQWMSRYSYDSNTKKCNQFWYGGCNGNENRFETKSECLSVCNSYQNTTPSLSPGCPLSTLFVELEKVYFTEHWKFSCEKHDITIFLDASITESDIWTKKLDMVVDIIKNNKFGNDDLSKTRYSLYLYSNDISSEVVNMGEKFSTFDESIIKKLVYANTDTADIANVLRFYRSNLYDNANKGYRKEYSNIVLIITDSVDDNTISNDILNEINSTKSIAKLAVIDIQDGQNSNAIRWSNLADLTIKTEKYNDFNEANTNMANLVCNSLKNSCDNRFFDLTVIAVSSQNDGDLEENAILYGIYKSMHQGMFGAIMPTGTHMAMINSPETVTNFNLDFINYYNQEALYTNILSTTFSSFIPNIEQSLSIATNFYVSQNTRNINDRSNYNNVVILLVNTSPALNSLAGIGIVTAANTLKRYASIYVISVPLFIKSVDYDRDLLIQISSDGHVYEASSYDNIHNAFQILQSKLCSDIPTTTTLKPNTEKGNKGSPGERGRDGEMGLRGLAGETGATGSRGLQGIKGEIGSMGIKGQQGTLGFPGPQGRNGLPGTNGFTGLQGPRGQKGEIGNGGFPGIDGKAGLDGLSGIPGLPGKNGIDGINGLPGFKGSKGLDGQIGIPGFPGTKGNKGDIGLTGLYGPKGDRGVKGNLGPIGVKGVPGFPGLKGNDGLIGKKGDSGIPGSIGPIGSPGLKGSFGSKGDKGNRGDMGFNGKDGSKGDKGLLGLRGYPGVKGDKGERSQKGEKGVIGSLGIKGSHGNDGNPGQKGNQGERGIMGPSGLKGKDGGKGGKGDRGNSIIGPKGERGLHGFHGNKGNEGRAGQPGSKGNAGEMGRIGLSGPKGEMGAIGSPGLYGLPGTRGKDGIDGKDGLNGAKGFRGFPGVKGEEGKIGPQGVEGRIGLDGYPGSPGRKGDKGVEGIHGLPGSKGEPGQLIREIPVKGYKGSKGNIGARNYQYTDKPSYWMFSVLIV</sequence>
<dbReference type="PANTHER" id="PTHR24023:SF1082">
    <property type="entry name" value="COLLAGEN TRIPLE HELIX REPEAT"/>
    <property type="match status" value="1"/>
</dbReference>
<dbReference type="InterPro" id="IPR008160">
    <property type="entry name" value="Collagen"/>
</dbReference>
<dbReference type="InterPro" id="IPR002223">
    <property type="entry name" value="Kunitz_BPTI"/>
</dbReference>
<dbReference type="Gene3D" id="4.10.410.10">
    <property type="entry name" value="Pancreatic trypsin inhibitor Kunitz domain"/>
    <property type="match status" value="2"/>
</dbReference>
<reference evidence="8 9" key="1">
    <citation type="submission" date="2016-04" db="EMBL/GenBank/DDBJ databases">
        <title>The genome of Intoshia linei affirms orthonectids as highly simplified spiralians.</title>
        <authorList>
            <person name="Mikhailov K.V."/>
            <person name="Slusarev G.S."/>
            <person name="Nikitin M.A."/>
            <person name="Logacheva M.D."/>
            <person name="Penin A."/>
            <person name="Aleoshin V."/>
            <person name="Panchin Y.V."/>
        </authorList>
    </citation>
    <scope>NUCLEOTIDE SEQUENCE [LARGE SCALE GENOMIC DNA]</scope>
    <source>
        <strain evidence="8">Intl2013</strain>
        <tissue evidence="8">Whole animal</tissue>
    </source>
</reference>
<dbReference type="Gene3D" id="3.40.50.410">
    <property type="entry name" value="von Willebrand factor, type A domain"/>
    <property type="match status" value="2"/>
</dbReference>
<organism evidence="8 9">
    <name type="scientific">Intoshia linei</name>
    <dbReference type="NCBI Taxonomy" id="1819745"/>
    <lineage>
        <taxon>Eukaryota</taxon>
        <taxon>Metazoa</taxon>
        <taxon>Spiralia</taxon>
        <taxon>Lophotrochozoa</taxon>
        <taxon>Mesozoa</taxon>
        <taxon>Orthonectida</taxon>
        <taxon>Rhopaluridae</taxon>
        <taxon>Intoshia</taxon>
    </lineage>
</organism>
<dbReference type="InterPro" id="IPR020901">
    <property type="entry name" value="Prtase_inh_Kunz-CS"/>
</dbReference>
<evidence type="ECO:0000256" key="3">
    <source>
        <dbReference type="ARBA" id="ARBA00023119"/>
    </source>
</evidence>
<feature type="region of interest" description="Disordered" evidence="5">
    <location>
        <begin position="751"/>
        <end position="903"/>
    </location>
</feature>
<dbReference type="PANTHER" id="PTHR24023">
    <property type="entry name" value="COLLAGEN ALPHA"/>
    <property type="match status" value="1"/>
</dbReference>
<dbReference type="Pfam" id="PF00014">
    <property type="entry name" value="Kunitz_BPTI"/>
    <property type="match status" value="2"/>
</dbReference>
<dbReference type="GO" id="GO:0031012">
    <property type="term" value="C:extracellular matrix"/>
    <property type="evidence" value="ECO:0007669"/>
    <property type="project" value="TreeGrafter"/>
</dbReference>
<feature type="compositionally biased region" description="Low complexity" evidence="5">
    <location>
        <begin position="751"/>
        <end position="764"/>
    </location>
</feature>
<dbReference type="AlphaFoldDB" id="A0A177B2N3"/>
<dbReference type="InterPro" id="IPR036465">
    <property type="entry name" value="vWFA_dom_sf"/>
</dbReference>
<dbReference type="CDD" id="cd22635">
    <property type="entry name" value="Kunitz_papilin"/>
    <property type="match status" value="1"/>
</dbReference>
<dbReference type="GO" id="GO:0030198">
    <property type="term" value="P:extracellular matrix organization"/>
    <property type="evidence" value="ECO:0007669"/>
    <property type="project" value="TreeGrafter"/>
</dbReference>
<feature type="domain" description="BPTI/Kunitz inhibitor" evidence="7">
    <location>
        <begin position="1"/>
        <end position="52"/>
    </location>
</feature>
<feature type="compositionally biased region" description="Basic and acidic residues" evidence="5">
    <location>
        <begin position="849"/>
        <end position="861"/>
    </location>
</feature>
<feature type="region of interest" description="Disordered" evidence="5">
    <location>
        <begin position="943"/>
        <end position="997"/>
    </location>
</feature>
<dbReference type="PROSITE" id="PS50279">
    <property type="entry name" value="BPTI_KUNITZ_2"/>
    <property type="match status" value="2"/>
</dbReference>
<feature type="compositionally biased region" description="Basic and acidic residues" evidence="5">
    <location>
        <begin position="555"/>
        <end position="573"/>
    </location>
</feature>
<protein>
    <submittedName>
        <fullName evidence="8">Early lactation protein</fullName>
    </submittedName>
</protein>